<accession>A0A1M5JQR9</accession>
<gene>
    <name evidence="7" type="ORF">SAMN05444169_2423</name>
</gene>
<feature type="transmembrane region" description="Helical" evidence="6">
    <location>
        <begin position="457"/>
        <end position="476"/>
    </location>
</feature>
<feature type="transmembrane region" description="Helical" evidence="6">
    <location>
        <begin position="342"/>
        <end position="366"/>
    </location>
</feature>
<evidence type="ECO:0000256" key="4">
    <source>
        <dbReference type="ARBA" id="ARBA00022989"/>
    </source>
</evidence>
<dbReference type="InterPro" id="IPR050833">
    <property type="entry name" value="Poly_Biosynth_Transport"/>
</dbReference>
<dbReference type="OrthoDB" id="9800982at2"/>
<dbReference type="Proteomes" id="UP000190675">
    <property type="component" value="Chromosome I"/>
</dbReference>
<protein>
    <submittedName>
        <fullName evidence="7">Membrane protein involved in the export of O-antigen and teichoic acid</fullName>
    </submittedName>
</protein>
<dbReference type="Pfam" id="PF01943">
    <property type="entry name" value="Polysacc_synt"/>
    <property type="match status" value="1"/>
</dbReference>
<feature type="transmembrane region" description="Helical" evidence="6">
    <location>
        <begin position="668"/>
        <end position="689"/>
    </location>
</feature>
<evidence type="ECO:0000313" key="8">
    <source>
        <dbReference type="Proteomes" id="UP000190675"/>
    </source>
</evidence>
<dbReference type="InterPro" id="IPR002797">
    <property type="entry name" value="Polysacc_synth"/>
</dbReference>
<evidence type="ECO:0000256" key="3">
    <source>
        <dbReference type="ARBA" id="ARBA00022692"/>
    </source>
</evidence>
<dbReference type="PANTHER" id="PTHR30250:SF11">
    <property type="entry name" value="O-ANTIGEN TRANSPORTER-RELATED"/>
    <property type="match status" value="1"/>
</dbReference>
<evidence type="ECO:0000256" key="2">
    <source>
        <dbReference type="ARBA" id="ARBA00022475"/>
    </source>
</evidence>
<dbReference type="InterPro" id="IPR027417">
    <property type="entry name" value="P-loop_NTPase"/>
</dbReference>
<keyword evidence="3 6" id="KW-0812">Transmembrane</keyword>
<keyword evidence="2" id="KW-1003">Cell membrane</keyword>
<dbReference type="Gene3D" id="3.40.50.300">
    <property type="entry name" value="P-loop containing nucleotide triphosphate hydrolases"/>
    <property type="match status" value="1"/>
</dbReference>
<name>A0A1M5JQR9_9BRAD</name>
<reference evidence="7 8" key="1">
    <citation type="submission" date="2016-11" db="EMBL/GenBank/DDBJ databases">
        <authorList>
            <person name="Jaros S."/>
            <person name="Januszkiewicz K."/>
            <person name="Wedrychowicz H."/>
        </authorList>
    </citation>
    <scope>NUCLEOTIDE SEQUENCE [LARGE SCALE GENOMIC DNA]</scope>
    <source>
        <strain evidence="7 8">GAS242</strain>
    </source>
</reference>
<proteinExistence type="predicted"/>
<dbReference type="EMBL" id="LT670818">
    <property type="protein sequence ID" value="SHG42907.1"/>
    <property type="molecule type" value="Genomic_DNA"/>
</dbReference>
<keyword evidence="5 6" id="KW-0472">Membrane</keyword>
<feature type="transmembrane region" description="Helical" evidence="6">
    <location>
        <begin position="524"/>
        <end position="550"/>
    </location>
</feature>
<dbReference type="RefSeq" id="WP_079566168.1">
    <property type="nucleotide sequence ID" value="NZ_LT670818.1"/>
</dbReference>
<sequence length="756" mass="82092">MIVEFFGPPGAGKTTLARALLCRLRERGYTTKIALVHQPDKVSLFDPGGLGYALGRIGQAIVGVVAMTFHPITHSHAFSAVARLVYMLPPRNPVWFIRVSQYILRLSEIWRQSSDVDPIIVFDQAFIQAVCSLSVFSRTVDEAVFLRALKLIPKSDVAVYVRVDPDVQEARLRNRKRSEPVIARFFEAGESTNLQFAPIIESVNALLQKHGRPVVVVQLDEPSSIDHVVDKIEREILTRLEGKSNAVGHAVAGATQADQRCMICDDSIQTCDNSVEALAFPVPPTAAAVGARLASDRCTGRRGDHFTRATILALATYICGAGLTCAVQFLVARLLHAHGYGIYSYVWAWVSLLSYVTTLGLVTFVLRFTSAYRASDEWSLMYGSIRFAISRALAAAVMASIAGLVILWLRWNELEPNFAISLAIGIATIPLITLHLVGAGIIRVFGGFIAAILPERVFRDGLLLATVGFAAWGQFWPLDTQMVLVASFVSTAATLVFVIYVAIRLWPEQIKGIEPTYLPREWWSFALPVMMMMGLEILMARTGVLVLGWSGRISEAGLFALAFNLAMLIQLSRAAVSIYFSPTASAVYERGDFPDLQYLFARATVLSLAGGAMLALPVLILTGPLLNLFGQDFAGDTHIAQTLVMGQFLAAAGGPQQNLLTMTGHERSAAAIMLVFAALTIAGCAITTIHYGAMGAAVVTSGTLVAWNVAMAIHIKRCLGIKPGLVLAVTAFWTGRQQTMTAPQQRAGETTLNVLR</sequence>
<feature type="transmembrane region" description="Helical" evidence="6">
    <location>
        <begin position="311"/>
        <end position="330"/>
    </location>
</feature>
<feature type="transmembrane region" description="Helical" evidence="6">
    <location>
        <begin position="556"/>
        <end position="580"/>
    </location>
</feature>
<evidence type="ECO:0000256" key="5">
    <source>
        <dbReference type="ARBA" id="ARBA00023136"/>
    </source>
</evidence>
<evidence type="ECO:0000313" key="7">
    <source>
        <dbReference type="EMBL" id="SHG42907.1"/>
    </source>
</evidence>
<dbReference type="SUPFAM" id="SSF52540">
    <property type="entry name" value="P-loop containing nucleoside triphosphate hydrolases"/>
    <property type="match status" value="1"/>
</dbReference>
<feature type="transmembrane region" description="Helical" evidence="6">
    <location>
        <begin position="482"/>
        <end position="503"/>
    </location>
</feature>
<evidence type="ECO:0000256" key="1">
    <source>
        <dbReference type="ARBA" id="ARBA00004651"/>
    </source>
</evidence>
<keyword evidence="4 6" id="KW-1133">Transmembrane helix</keyword>
<feature type="transmembrane region" description="Helical" evidence="6">
    <location>
        <begin position="600"/>
        <end position="626"/>
    </location>
</feature>
<evidence type="ECO:0000256" key="6">
    <source>
        <dbReference type="SAM" id="Phobius"/>
    </source>
</evidence>
<dbReference type="PANTHER" id="PTHR30250">
    <property type="entry name" value="PST FAMILY PREDICTED COLANIC ACID TRANSPORTER"/>
    <property type="match status" value="1"/>
</dbReference>
<feature type="transmembrane region" description="Helical" evidence="6">
    <location>
        <begin position="695"/>
        <end position="715"/>
    </location>
</feature>
<organism evidence="7 8">
    <name type="scientific">Bradyrhizobium erythrophlei</name>
    <dbReference type="NCBI Taxonomy" id="1437360"/>
    <lineage>
        <taxon>Bacteria</taxon>
        <taxon>Pseudomonadati</taxon>
        <taxon>Pseudomonadota</taxon>
        <taxon>Alphaproteobacteria</taxon>
        <taxon>Hyphomicrobiales</taxon>
        <taxon>Nitrobacteraceae</taxon>
        <taxon>Bradyrhizobium</taxon>
    </lineage>
</organism>
<feature type="transmembrane region" description="Helical" evidence="6">
    <location>
        <begin position="417"/>
        <end position="445"/>
    </location>
</feature>
<feature type="transmembrane region" description="Helical" evidence="6">
    <location>
        <begin position="387"/>
        <end position="411"/>
    </location>
</feature>
<dbReference type="GO" id="GO:0005886">
    <property type="term" value="C:plasma membrane"/>
    <property type="evidence" value="ECO:0007669"/>
    <property type="project" value="UniProtKB-SubCell"/>
</dbReference>
<comment type="subcellular location">
    <subcellularLocation>
        <location evidence="1">Cell membrane</location>
        <topology evidence="1">Multi-pass membrane protein</topology>
    </subcellularLocation>
</comment>
<dbReference type="AlphaFoldDB" id="A0A1M5JQR9"/>